<dbReference type="OrthoDB" id="9805563at2"/>
<feature type="transmembrane region" description="Helical" evidence="8">
    <location>
        <begin position="124"/>
        <end position="145"/>
    </location>
</feature>
<dbReference type="Proteomes" id="UP000245539">
    <property type="component" value="Unassembled WGS sequence"/>
</dbReference>
<reference evidence="9 10" key="1">
    <citation type="submission" date="2018-05" db="EMBL/GenBank/DDBJ databases">
        <title>Leucothrix arctica sp. nov., isolated from Arctic seawater.</title>
        <authorList>
            <person name="Choi A."/>
            <person name="Baek K."/>
        </authorList>
    </citation>
    <scope>NUCLEOTIDE SEQUENCE [LARGE SCALE GENOMIC DNA]</scope>
    <source>
        <strain evidence="9 10">JCM 18388</strain>
    </source>
</reference>
<evidence type="ECO:0000256" key="1">
    <source>
        <dbReference type="ARBA" id="ARBA00004651"/>
    </source>
</evidence>
<feature type="transmembrane region" description="Helical" evidence="8">
    <location>
        <begin position="59"/>
        <end position="81"/>
    </location>
</feature>
<feature type="transmembrane region" description="Helical" evidence="8">
    <location>
        <begin position="282"/>
        <end position="301"/>
    </location>
</feature>
<feature type="transmembrane region" description="Helical" evidence="8">
    <location>
        <begin position="102"/>
        <end position="118"/>
    </location>
</feature>
<evidence type="ECO:0000256" key="6">
    <source>
        <dbReference type="ARBA" id="ARBA00022989"/>
    </source>
</evidence>
<evidence type="ECO:0000256" key="7">
    <source>
        <dbReference type="ARBA" id="ARBA00023136"/>
    </source>
</evidence>
<protein>
    <submittedName>
        <fullName evidence="9">AEC family transporter</fullName>
    </submittedName>
</protein>
<dbReference type="InterPro" id="IPR038770">
    <property type="entry name" value="Na+/solute_symporter_sf"/>
</dbReference>
<evidence type="ECO:0000256" key="4">
    <source>
        <dbReference type="ARBA" id="ARBA00022475"/>
    </source>
</evidence>
<accession>A0A317C699</accession>
<feature type="transmembrane region" description="Helical" evidence="8">
    <location>
        <begin position="225"/>
        <end position="245"/>
    </location>
</feature>
<dbReference type="PANTHER" id="PTHR36838:SF4">
    <property type="entry name" value="AUXIN EFFLUX CARRIER FAMILY PROTEIN"/>
    <property type="match status" value="1"/>
</dbReference>
<dbReference type="AlphaFoldDB" id="A0A317C699"/>
<feature type="transmembrane region" description="Helical" evidence="8">
    <location>
        <begin position="192"/>
        <end position="213"/>
    </location>
</feature>
<evidence type="ECO:0000313" key="10">
    <source>
        <dbReference type="Proteomes" id="UP000245539"/>
    </source>
</evidence>
<evidence type="ECO:0000256" key="5">
    <source>
        <dbReference type="ARBA" id="ARBA00022692"/>
    </source>
</evidence>
<dbReference type="Pfam" id="PF03547">
    <property type="entry name" value="Mem_trans"/>
    <property type="match status" value="1"/>
</dbReference>
<organism evidence="9 10">
    <name type="scientific">Leucothrix pacifica</name>
    <dbReference type="NCBI Taxonomy" id="1247513"/>
    <lineage>
        <taxon>Bacteria</taxon>
        <taxon>Pseudomonadati</taxon>
        <taxon>Pseudomonadota</taxon>
        <taxon>Gammaproteobacteria</taxon>
        <taxon>Thiotrichales</taxon>
        <taxon>Thiotrichaceae</taxon>
        <taxon>Leucothrix</taxon>
    </lineage>
</organism>
<keyword evidence="5 8" id="KW-0812">Transmembrane</keyword>
<keyword evidence="6 8" id="KW-1133">Transmembrane helix</keyword>
<dbReference type="GO" id="GO:0005886">
    <property type="term" value="C:plasma membrane"/>
    <property type="evidence" value="ECO:0007669"/>
    <property type="project" value="UniProtKB-SubCell"/>
</dbReference>
<feature type="transmembrane region" description="Helical" evidence="8">
    <location>
        <begin position="251"/>
        <end position="270"/>
    </location>
</feature>
<keyword evidence="3" id="KW-0813">Transport</keyword>
<dbReference type="Gene3D" id="1.20.1530.20">
    <property type="match status" value="1"/>
</dbReference>
<dbReference type="RefSeq" id="WP_109839171.1">
    <property type="nucleotide sequence ID" value="NZ_QGKM01000072.1"/>
</dbReference>
<evidence type="ECO:0000256" key="2">
    <source>
        <dbReference type="ARBA" id="ARBA00010145"/>
    </source>
</evidence>
<keyword evidence="4" id="KW-1003">Cell membrane</keyword>
<comment type="caution">
    <text evidence="9">The sequence shown here is derived from an EMBL/GenBank/DDBJ whole genome shotgun (WGS) entry which is preliminary data.</text>
</comment>
<feature type="transmembrane region" description="Helical" evidence="8">
    <location>
        <begin position="36"/>
        <end position="53"/>
    </location>
</feature>
<comment type="similarity">
    <text evidence="2">Belongs to the auxin efflux carrier (TC 2.A.69) family.</text>
</comment>
<dbReference type="PANTHER" id="PTHR36838">
    <property type="entry name" value="AUXIN EFFLUX CARRIER FAMILY PROTEIN"/>
    <property type="match status" value="1"/>
</dbReference>
<feature type="transmembrane region" description="Helical" evidence="8">
    <location>
        <begin position="6"/>
        <end position="24"/>
    </location>
</feature>
<dbReference type="EMBL" id="QGKM01000072">
    <property type="protein sequence ID" value="PWQ92923.1"/>
    <property type="molecule type" value="Genomic_DNA"/>
</dbReference>
<sequence>MFSSTLIPIICIILLGFVLKRKQFVSDSFWKASDRMVYYIFFPALLVSKISTMDLTRVPMLKLGAIIILLLSCLTLILMIIQALKPIEPAIFTSVYQGSARFNTFIAMAVVTAAWSVPQAMDVAALIVGIKVLFVNILCISVFAIYLNKSSSFVNKLLMVLKNPLIIGCTTGLLLNALAISLPVWLLSSMELLGGVALTMGLLSVGAGLILKFNDWFSYAILQSVVFKLLLIPLTAFGLGHLFGLDTISHQVLVTIFAMPTAINAYILAGQLGGDQRVMAKIITIQTIFSAGTLALILYWIETSAP</sequence>
<feature type="transmembrane region" description="Helical" evidence="8">
    <location>
        <begin position="165"/>
        <end position="186"/>
    </location>
</feature>
<name>A0A317C699_9GAMM</name>
<evidence type="ECO:0000313" key="9">
    <source>
        <dbReference type="EMBL" id="PWQ92923.1"/>
    </source>
</evidence>
<dbReference type="GO" id="GO:0055085">
    <property type="term" value="P:transmembrane transport"/>
    <property type="evidence" value="ECO:0007669"/>
    <property type="project" value="InterPro"/>
</dbReference>
<gene>
    <name evidence="9" type="ORF">DKW60_18615</name>
</gene>
<evidence type="ECO:0000256" key="3">
    <source>
        <dbReference type="ARBA" id="ARBA00022448"/>
    </source>
</evidence>
<comment type="subcellular location">
    <subcellularLocation>
        <location evidence="1">Cell membrane</location>
        <topology evidence="1">Multi-pass membrane protein</topology>
    </subcellularLocation>
</comment>
<keyword evidence="10" id="KW-1185">Reference proteome</keyword>
<proteinExistence type="inferred from homology"/>
<keyword evidence="7 8" id="KW-0472">Membrane</keyword>
<evidence type="ECO:0000256" key="8">
    <source>
        <dbReference type="SAM" id="Phobius"/>
    </source>
</evidence>
<dbReference type="InterPro" id="IPR004776">
    <property type="entry name" value="Mem_transp_PIN-like"/>
</dbReference>